<feature type="compositionally biased region" description="Basic and acidic residues" evidence="5">
    <location>
        <begin position="187"/>
        <end position="199"/>
    </location>
</feature>
<evidence type="ECO:0000256" key="4">
    <source>
        <dbReference type="ARBA" id="ARBA00023136"/>
    </source>
</evidence>
<feature type="compositionally biased region" description="Basic and acidic residues" evidence="5">
    <location>
        <begin position="13"/>
        <end position="22"/>
    </location>
</feature>
<evidence type="ECO:0000313" key="8">
    <source>
        <dbReference type="EMBL" id="TCT01129.1"/>
    </source>
</evidence>
<evidence type="ECO:0000313" key="9">
    <source>
        <dbReference type="Proteomes" id="UP000295525"/>
    </source>
</evidence>
<gene>
    <name evidence="8" type="ORF">EDC26_12521</name>
</gene>
<accession>A0A4R3LNU5</accession>
<dbReference type="PRINTS" id="PR01217">
    <property type="entry name" value="PRICHEXTENSN"/>
</dbReference>
<dbReference type="PROSITE" id="PS52015">
    <property type="entry name" value="TONB_CTD"/>
    <property type="match status" value="1"/>
</dbReference>
<dbReference type="OrthoDB" id="5298892at2"/>
<feature type="compositionally biased region" description="Basic and acidic residues" evidence="5">
    <location>
        <begin position="164"/>
        <end position="174"/>
    </location>
</feature>
<dbReference type="AlphaFoldDB" id="A0A4R3LNU5"/>
<dbReference type="InterPro" id="IPR014161">
    <property type="entry name" value="Tol-Pal_TolA"/>
</dbReference>
<evidence type="ECO:0000256" key="2">
    <source>
        <dbReference type="ARBA" id="ARBA00022692"/>
    </source>
</evidence>
<sequence length="382" mass="39626">MKPTTSTHTTKPRTPEQQDERRGLGYAATFHALLILLMLFGFWASPKNPNPVQIELWANGTTPTAAPADTEPKTPDTPTPPPKPVPPPKETPPPKPTPPVPTPPPTPAPPPPVVAPPKPEVDPEIALEKARKERQKEEQKQAAQQAAEKAAAEKAAIDLAAKQAKAEAAKKAAAEKAAAQKAAAAEKAAEKAAQEKAAAEKAAAAKAAADKKAKADAAKKAAEEKAAEEKAAEEKAAADKAAKAEAAKKAAAEKAAAAKRDALRKAMRGDALGAAGIPGGTADRNQSGGGGNDNGYAAKVAACVRPHVAYPVPPRAGANPTVQYQANLDAQGHVTRVEVQRSSGIQGFDRAVATGIQNCSPFPKPPSGRYPSYVTGDYRMYE</sequence>
<dbReference type="Proteomes" id="UP000295525">
    <property type="component" value="Unassembled WGS sequence"/>
</dbReference>
<keyword evidence="3 6" id="KW-1133">Transmembrane helix</keyword>
<dbReference type="GO" id="GO:0016020">
    <property type="term" value="C:membrane"/>
    <property type="evidence" value="ECO:0007669"/>
    <property type="project" value="UniProtKB-SubCell"/>
</dbReference>
<evidence type="ECO:0000256" key="5">
    <source>
        <dbReference type="SAM" id="MobiDB-lite"/>
    </source>
</evidence>
<comment type="caution">
    <text evidence="8">The sequence shown here is derived from an EMBL/GenBank/DDBJ whole genome shotgun (WGS) entry which is preliminary data.</text>
</comment>
<dbReference type="NCBIfam" id="TIGR01352">
    <property type="entry name" value="tonB_Cterm"/>
    <property type="match status" value="1"/>
</dbReference>
<feature type="domain" description="TonB C-terminal" evidence="7">
    <location>
        <begin position="295"/>
        <end position="382"/>
    </location>
</feature>
<feature type="region of interest" description="Disordered" evidence="5">
    <location>
        <begin position="61"/>
        <end position="255"/>
    </location>
</feature>
<dbReference type="EMBL" id="SMAJ01000025">
    <property type="protein sequence ID" value="TCT01129.1"/>
    <property type="molecule type" value="Genomic_DNA"/>
</dbReference>
<dbReference type="RefSeq" id="WP_132586098.1">
    <property type="nucleotide sequence ID" value="NZ_SMAJ01000025.1"/>
</dbReference>
<keyword evidence="4 6" id="KW-0472">Membrane</keyword>
<feature type="compositionally biased region" description="Basic and acidic residues" evidence="5">
    <location>
        <begin position="126"/>
        <end position="140"/>
    </location>
</feature>
<feature type="compositionally biased region" description="Basic and acidic residues" evidence="5">
    <location>
        <begin position="208"/>
        <end position="255"/>
    </location>
</feature>
<keyword evidence="8" id="KW-0131">Cell cycle</keyword>
<evidence type="ECO:0000256" key="3">
    <source>
        <dbReference type="ARBA" id="ARBA00022989"/>
    </source>
</evidence>
<protein>
    <submittedName>
        <fullName evidence="8">Cell division and transport-associated protein TolA</fullName>
    </submittedName>
</protein>
<reference evidence="8 9" key="1">
    <citation type="submission" date="2019-03" db="EMBL/GenBank/DDBJ databases">
        <title>Genomic Encyclopedia of Type Strains, Phase IV (KMG-IV): sequencing the most valuable type-strain genomes for metagenomic binning, comparative biology and taxonomic classification.</title>
        <authorList>
            <person name="Goeker M."/>
        </authorList>
    </citation>
    <scope>NUCLEOTIDE SEQUENCE [LARGE SCALE GENOMIC DNA]</scope>
    <source>
        <strain evidence="8 9">DSM 24591</strain>
    </source>
</reference>
<keyword evidence="8" id="KW-0132">Cell division</keyword>
<evidence type="ECO:0000256" key="1">
    <source>
        <dbReference type="ARBA" id="ARBA00004167"/>
    </source>
</evidence>
<evidence type="ECO:0000259" key="7">
    <source>
        <dbReference type="PROSITE" id="PS52015"/>
    </source>
</evidence>
<name>A0A4R3LNU5_9BURK</name>
<comment type="subcellular location">
    <subcellularLocation>
        <location evidence="1">Membrane</location>
        <topology evidence="1">Single-pass membrane protein</topology>
    </subcellularLocation>
</comment>
<proteinExistence type="predicted"/>
<keyword evidence="9" id="KW-1185">Reference proteome</keyword>
<feature type="compositionally biased region" description="Low complexity" evidence="5">
    <location>
        <begin position="175"/>
        <end position="186"/>
    </location>
</feature>
<dbReference type="Pfam" id="PF13103">
    <property type="entry name" value="TonB_2"/>
    <property type="match status" value="1"/>
</dbReference>
<dbReference type="Gene3D" id="3.30.1150.10">
    <property type="match status" value="1"/>
</dbReference>
<dbReference type="InterPro" id="IPR006260">
    <property type="entry name" value="TonB/TolA_C"/>
</dbReference>
<keyword evidence="2 6" id="KW-0812">Transmembrane</keyword>
<dbReference type="SUPFAM" id="SSF74653">
    <property type="entry name" value="TolA/TonB C-terminal domain"/>
    <property type="match status" value="1"/>
</dbReference>
<dbReference type="GO" id="GO:0043213">
    <property type="term" value="P:bacteriocin transport"/>
    <property type="evidence" value="ECO:0007669"/>
    <property type="project" value="InterPro"/>
</dbReference>
<evidence type="ECO:0000256" key="6">
    <source>
        <dbReference type="SAM" id="Phobius"/>
    </source>
</evidence>
<dbReference type="GO" id="GO:0051301">
    <property type="term" value="P:cell division"/>
    <property type="evidence" value="ECO:0007669"/>
    <property type="project" value="UniProtKB-KW"/>
</dbReference>
<feature type="region of interest" description="Disordered" evidence="5">
    <location>
        <begin position="273"/>
        <end position="293"/>
    </location>
</feature>
<feature type="region of interest" description="Disordered" evidence="5">
    <location>
        <begin position="1"/>
        <end position="22"/>
    </location>
</feature>
<organism evidence="8 9">
    <name type="scientific">Paralcaligenes ureilyticus</name>
    <dbReference type="NCBI Taxonomy" id="627131"/>
    <lineage>
        <taxon>Bacteria</taxon>
        <taxon>Pseudomonadati</taxon>
        <taxon>Pseudomonadota</taxon>
        <taxon>Betaproteobacteria</taxon>
        <taxon>Burkholderiales</taxon>
        <taxon>Alcaligenaceae</taxon>
        <taxon>Paralcaligenes</taxon>
    </lineage>
</organism>
<feature type="compositionally biased region" description="Pro residues" evidence="5">
    <location>
        <begin position="75"/>
        <end position="118"/>
    </location>
</feature>
<dbReference type="GO" id="GO:0019534">
    <property type="term" value="F:toxin transmembrane transporter activity"/>
    <property type="evidence" value="ECO:0007669"/>
    <property type="project" value="InterPro"/>
</dbReference>
<dbReference type="InterPro" id="IPR037682">
    <property type="entry name" value="TonB_C"/>
</dbReference>
<feature type="transmembrane region" description="Helical" evidence="6">
    <location>
        <begin position="23"/>
        <end position="44"/>
    </location>
</feature>
<dbReference type="NCBIfam" id="TIGR02794">
    <property type="entry name" value="tolA_full"/>
    <property type="match status" value="1"/>
</dbReference>